<comment type="caution">
    <text evidence="1">The sequence shown here is derived from an EMBL/GenBank/DDBJ whole genome shotgun (WGS) entry which is preliminary data.</text>
</comment>
<proteinExistence type="predicted"/>
<reference evidence="2" key="1">
    <citation type="journal article" date="2019" name="Int. J. Syst. Evol. Microbiol.">
        <title>The Global Catalogue of Microorganisms (GCM) 10K type strain sequencing project: providing services to taxonomists for standard genome sequencing and annotation.</title>
        <authorList>
            <consortium name="The Broad Institute Genomics Platform"/>
            <consortium name="The Broad Institute Genome Sequencing Center for Infectious Disease"/>
            <person name="Wu L."/>
            <person name="Ma J."/>
        </authorList>
    </citation>
    <scope>NUCLEOTIDE SEQUENCE [LARGE SCALE GENOMIC DNA]</scope>
    <source>
        <strain evidence="2">CGMCC 1.15180</strain>
    </source>
</reference>
<dbReference type="RefSeq" id="WP_376886405.1">
    <property type="nucleotide sequence ID" value="NZ_JBHUHR010000031.1"/>
</dbReference>
<accession>A0ABW4VQ82</accession>
<evidence type="ECO:0000313" key="2">
    <source>
        <dbReference type="Proteomes" id="UP001597361"/>
    </source>
</evidence>
<organism evidence="1 2">
    <name type="scientific">Belliella marina</name>
    <dbReference type="NCBI Taxonomy" id="1644146"/>
    <lineage>
        <taxon>Bacteria</taxon>
        <taxon>Pseudomonadati</taxon>
        <taxon>Bacteroidota</taxon>
        <taxon>Cytophagia</taxon>
        <taxon>Cytophagales</taxon>
        <taxon>Cyclobacteriaceae</taxon>
        <taxon>Belliella</taxon>
    </lineage>
</organism>
<sequence length="197" mass="23215">METNRTNNHTKRIRIKHQMCYDSRFLSTAMEYLLHLKIDAKFGKTICRNLTLFLSIIFYSCHDYESEATHNLLGDWQVNEVIITFGSVPLSQDSVWYFEGDIGDFLFEREILKYNYLSNELNQQGESEYVLTSSKEKAGFNSVRKWLLKMSDREYEIEFDDGTKRSYENANKITMINYQIQIASDIHSTIVLELTKK</sequence>
<evidence type="ECO:0008006" key="3">
    <source>
        <dbReference type="Google" id="ProtNLM"/>
    </source>
</evidence>
<dbReference type="Proteomes" id="UP001597361">
    <property type="component" value="Unassembled WGS sequence"/>
</dbReference>
<protein>
    <recommendedName>
        <fullName evidence="3">Lipocalin-like domain-containing protein</fullName>
    </recommendedName>
</protein>
<gene>
    <name evidence="1" type="ORF">ACFSKL_11610</name>
</gene>
<evidence type="ECO:0000313" key="1">
    <source>
        <dbReference type="EMBL" id="MFD2035443.1"/>
    </source>
</evidence>
<name>A0ABW4VQ82_9BACT</name>
<dbReference type="EMBL" id="JBHUHR010000031">
    <property type="protein sequence ID" value="MFD2035443.1"/>
    <property type="molecule type" value="Genomic_DNA"/>
</dbReference>
<keyword evidence="2" id="KW-1185">Reference proteome</keyword>